<sequence>MELKLGQVYYIEFCDKEKEPIVIRLVARDFENLYGVATNLKGEWFESSRVVDCEAVKNTFIASNSLLTVLSFAEQAYKKSKRKNDKKMNNWLGKR</sequence>
<dbReference type="EMBL" id="JAVBVO010000003">
    <property type="protein sequence ID" value="MDZ5759370.1"/>
    <property type="molecule type" value="Genomic_DNA"/>
</dbReference>
<protein>
    <submittedName>
        <fullName evidence="1">Uncharacterized protein</fullName>
    </submittedName>
</protein>
<evidence type="ECO:0000313" key="2">
    <source>
        <dbReference type="Proteomes" id="UP001290462"/>
    </source>
</evidence>
<proteinExistence type="predicted"/>
<comment type="caution">
    <text evidence="1">The sequence shown here is derived from an EMBL/GenBank/DDBJ whole genome shotgun (WGS) entry which is preliminary data.</text>
</comment>
<accession>A0AAW9K486</accession>
<dbReference type="AlphaFoldDB" id="A0AAW9K486"/>
<organism evidence="1 2">
    <name type="scientific">Carnobacterium maltaromaticum</name>
    <name type="common">Carnobacterium piscicola</name>
    <dbReference type="NCBI Taxonomy" id="2751"/>
    <lineage>
        <taxon>Bacteria</taxon>
        <taxon>Bacillati</taxon>
        <taxon>Bacillota</taxon>
        <taxon>Bacilli</taxon>
        <taxon>Lactobacillales</taxon>
        <taxon>Carnobacteriaceae</taxon>
        <taxon>Carnobacterium</taxon>
    </lineage>
</organism>
<dbReference type="RefSeq" id="WP_322809209.1">
    <property type="nucleotide sequence ID" value="NZ_JAVBVO010000003.1"/>
</dbReference>
<evidence type="ECO:0000313" key="1">
    <source>
        <dbReference type="EMBL" id="MDZ5759370.1"/>
    </source>
</evidence>
<gene>
    <name evidence="1" type="ORF">RAK27_11915</name>
</gene>
<dbReference type="Proteomes" id="UP001290462">
    <property type="component" value="Unassembled WGS sequence"/>
</dbReference>
<reference evidence="1" key="1">
    <citation type="submission" date="2023-08" db="EMBL/GenBank/DDBJ databases">
        <title>Genomic characterization of piscicolin 126 produced by Carnobacterium maltaromaticum CM22 strain isolated from salmon (Salmo salar).</title>
        <authorList>
            <person name="Gonzalez-Gragera E."/>
            <person name="Garcia-Lopez J.D."/>
            <person name="Teso-Perez C."/>
            <person name="Gimenez-Hernandez I."/>
            <person name="Peralta-Sanchez J.M."/>
            <person name="Valdivia E."/>
            <person name="Montalban-Lopez M."/>
            <person name="Martin-Platero A.M."/>
            <person name="Banos A."/>
            <person name="Martinez-Bueno M."/>
        </authorList>
    </citation>
    <scope>NUCLEOTIDE SEQUENCE</scope>
    <source>
        <strain evidence="1">CM22</strain>
    </source>
</reference>
<name>A0AAW9K486_CARML</name>